<evidence type="ECO:0000313" key="4">
    <source>
        <dbReference type="Proteomes" id="UP001159371"/>
    </source>
</evidence>
<dbReference type="Gene3D" id="2.40.10.10">
    <property type="entry name" value="Trypsin-like serine proteases"/>
    <property type="match status" value="2"/>
</dbReference>
<dbReference type="InterPro" id="IPR045829">
    <property type="entry name" value="PKD_6"/>
</dbReference>
<keyword evidence="4" id="KW-1185">Reference proteome</keyword>
<organism evidence="3 4">
    <name type="scientific">Umezakia ovalisporum FSS-43</name>
    <dbReference type="NCBI Taxonomy" id="2740520"/>
    <lineage>
        <taxon>Bacteria</taxon>
        <taxon>Bacillati</taxon>
        <taxon>Cyanobacteriota</taxon>
        <taxon>Cyanophyceae</taxon>
        <taxon>Nostocales</taxon>
        <taxon>Nodulariaceae</taxon>
        <taxon>Umezakia</taxon>
    </lineage>
</organism>
<dbReference type="RefSeq" id="WP_280656881.1">
    <property type="nucleotide sequence ID" value="NZ_JANQDO010000059.1"/>
</dbReference>
<gene>
    <name evidence="3" type="ORF">NWP19_08715</name>
</gene>
<proteinExistence type="predicted"/>
<dbReference type="InterPro" id="IPR043504">
    <property type="entry name" value="Peptidase_S1_PA_chymotrypsin"/>
</dbReference>
<dbReference type="SUPFAM" id="SSF50494">
    <property type="entry name" value="Trypsin-like serine proteases"/>
    <property type="match status" value="1"/>
</dbReference>
<feature type="domain" description="Secretion system C-terminal sorting" evidence="1">
    <location>
        <begin position="457"/>
        <end position="543"/>
    </location>
</feature>
<dbReference type="InterPro" id="IPR009003">
    <property type="entry name" value="Peptidase_S1_PA"/>
</dbReference>
<evidence type="ECO:0000259" key="2">
    <source>
        <dbReference type="Pfam" id="PF19408"/>
    </source>
</evidence>
<name>A0ABT6K3I5_9CYAN</name>
<evidence type="ECO:0000313" key="3">
    <source>
        <dbReference type="EMBL" id="MDH6056861.1"/>
    </source>
</evidence>
<reference evidence="3 4" key="1">
    <citation type="journal article" date="2023" name="J. Phycol.">
        <title>Chrysosporum ovalisporum is synonymous with the true-branching cyanobacterium Umezakia natans (Nostocales/Aphanizomenonaceae).</title>
        <authorList>
            <person name="McGregor G.B."/>
            <person name="Sendall B.C."/>
            <person name="Niiyama Y."/>
            <person name="Tuji A."/>
            <person name="Willis A."/>
        </authorList>
    </citation>
    <scope>NUCLEOTIDE SEQUENCE [LARGE SCALE GENOMIC DNA]</scope>
    <source>
        <strain evidence="3 4">FSS-43</strain>
    </source>
</reference>
<accession>A0ABT6K3I5</accession>
<sequence length="545" mass="57282">MNQSANCHINVACPQGAAYQDQANSTAMVLLPNQTEWCSSTLLNNTCNNFRPYMLTAFHCLDIGGAIGTSCDGDYGNGNLSQVEINNAQNFGFRFQFRSPNCSPSTAPAFTFFYPGATFRAANFNTDFALMEMNTVPSPASNIRYAGWTRDATPPTSMGILGHPNGDVMKIARANAPALNTGLLLVQNPCFLQAFPVNTQWQVTLTDGATEGGMSGGGWFNQDGRLFAQHHGGSDPVCATPRIPFAGAFHQSWNGGGTANTRLSDWLDPAGTGAITTNQLVTIPSVSGPTFFCTTAQFTFNNAPPGATITWSVSPSSAVSPSSGTGTVANVTAAGNANATITFRVSCGNGAPFNYNFHVGDYSSSNYPVSGPSNAGCFQTVYYSTNQLPGATSYTWFWPSNWTYISGQGTNQLAVQTGGSGSSGTVGVRVGACGGSGGSPATRFTSVNCSFRLTAEVFPNPASEQVEIVGGKEAPGEGRTRSVLIPDIGNYDARLYNAVGNLVRSGKSTNGKLSFNVQQLPNGVYTLRLDDGSGKPVTKRVVIAH</sequence>
<dbReference type="Pfam" id="PF18962">
    <property type="entry name" value="Por_Secre_tail"/>
    <property type="match status" value="1"/>
</dbReference>
<feature type="domain" description="PKD-like" evidence="2">
    <location>
        <begin position="368"/>
        <end position="436"/>
    </location>
</feature>
<evidence type="ECO:0000259" key="1">
    <source>
        <dbReference type="Pfam" id="PF18962"/>
    </source>
</evidence>
<dbReference type="Pfam" id="PF19408">
    <property type="entry name" value="PKD_6"/>
    <property type="match status" value="1"/>
</dbReference>
<dbReference type="Proteomes" id="UP001159371">
    <property type="component" value="Unassembled WGS sequence"/>
</dbReference>
<dbReference type="EMBL" id="JANQDO010000059">
    <property type="protein sequence ID" value="MDH6056861.1"/>
    <property type="molecule type" value="Genomic_DNA"/>
</dbReference>
<protein>
    <submittedName>
        <fullName evidence="3">T9SS type A sorting domain-containing protein</fullName>
    </submittedName>
</protein>
<dbReference type="InterPro" id="IPR026444">
    <property type="entry name" value="Secre_tail"/>
</dbReference>
<comment type="caution">
    <text evidence="3">The sequence shown here is derived from an EMBL/GenBank/DDBJ whole genome shotgun (WGS) entry which is preliminary data.</text>
</comment>
<dbReference type="NCBIfam" id="TIGR04183">
    <property type="entry name" value="Por_Secre_tail"/>
    <property type="match status" value="1"/>
</dbReference>